<dbReference type="InterPro" id="IPR001452">
    <property type="entry name" value="SH3_domain"/>
</dbReference>
<dbReference type="Pfam" id="PF00018">
    <property type="entry name" value="SH3_1"/>
    <property type="match status" value="1"/>
</dbReference>
<evidence type="ECO:0000256" key="1">
    <source>
        <dbReference type="ARBA" id="ARBA00022443"/>
    </source>
</evidence>
<feature type="region of interest" description="Disordered" evidence="3">
    <location>
        <begin position="53"/>
        <end position="77"/>
    </location>
</feature>
<dbReference type="PROSITE" id="PS50002">
    <property type="entry name" value="SH3"/>
    <property type="match status" value="1"/>
</dbReference>
<evidence type="ECO:0000259" key="4">
    <source>
        <dbReference type="PROSITE" id="PS50002"/>
    </source>
</evidence>
<reference evidence="5" key="1">
    <citation type="submission" date="2023-06" db="EMBL/GenBank/DDBJ databases">
        <title>Genome-scale phylogeny and comparative genomics of the fungal order Sordariales.</title>
        <authorList>
            <consortium name="Lawrence Berkeley National Laboratory"/>
            <person name="Hensen N."/>
            <person name="Bonometti L."/>
            <person name="Westerberg I."/>
            <person name="Brannstrom I.O."/>
            <person name="Guillou S."/>
            <person name="Cros-Aarteil S."/>
            <person name="Calhoun S."/>
            <person name="Haridas S."/>
            <person name="Kuo A."/>
            <person name="Mondo S."/>
            <person name="Pangilinan J."/>
            <person name="Riley R."/>
            <person name="Labutti K."/>
            <person name="Andreopoulos B."/>
            <person name="Lipzen A."/>
            <person name="Chen C."/>
            <person name="Yanf M."/>
            <person name="Daum C."/>
            <person name="Ng V."/>
            <person name="Clum A."/>
            <person name="Steindorff A."/>
            <person name="Ohm R."/>
            <person name="Martin F."/>
            <person name="Silar P."/>
            <person name="Natvig D."/>
            <person name="Lalanne C."/>
            <person name="Gautier V."/>
            <person name="Ament-Velasquez S.L."/>
            <person name="Kruys A."/>
            <person name="Hutchinson M.I."/>
            <person name="Powell A.J."/>
            <person name="Barry K."/>
            <person name="Miller A.N."/>
            <person name="Grigoriev I.V."/>
            <person name="Debuchy R."/>
            <person name="Gladieux P."/>
            <person name="Thoren M.H."/>
            <person name="Johannesson H."/>
        </authorList>
    </citation>
    <scope>NUCLEOTIDE SEQUENCE</scope>
    <source>
        <strain evidence="5">SMH4607-1</strain>
    </source>
</reference>
<feature type="domain" description="SH3" evidence="4">
    <location>
        <begin position="87"/>
        <end position="148"/>
    </location>
</feature>
<feature type="compositionally biased region" description="Polar residues" evidence="3">
    <location>
        <begin position="57"/>
        <end position="77"/>
    </location>
</feature>
<evidence type="ECO:0000256" key="3">
    <source>
        <dbReference type="SAM" id="MobiDB-lite"/>
    </source>
</evidence>
<dbReference type="PRINTS" id="PR00452">
    <property type="entry name" value="SH3DOMAIN"/>
</dbReference>
<dbReference type="Proteomes" id="UP001172102">
    <property type="component" value="Unassembled WGS sequence"/>
</dbReference>
<feature type="region of interest" description="Disordered" evidence="3">
    <location>
        <begin position="146"/>
        <end position="184"/>
    </location>
</feature>
<keyword evidence="1 2" id="KW-0728">SH3 domain</keyword>
<organism evidence="5 6">
    <name type="scientific">Lasiosphaeris hirsuta</name>
    <dbReference type="NCBI Taxonomy" id="260670"/>
    <lineage>
        <taxon>Eukaryota</taxon>
        <taxon>Fungi</taxon>
        <taxon>Dikarya</taxon>
        <taxon>Ascomycota</taxon>
        <taxon>Pezizomycotina</taxon>
        <taxon>Sordariomycetes</taxon>
        <taxon>Sordariomycetidae</taxon>
        <taxon>Sordariales</taxon>
        <taxon>Lasiosphaeriaceae</taxon>
        <taxon>Lasiosphaeris</taxon>
    </lineage>
</organism>
<evidence type="ECO:0000313" key="5">
    <source>
        <dbReference type="EMBL" id="KAK0719411.1"/>
    </source>
</evidence>
<dbReference type="EMBL" id="JAUKUA010000003">
    <property type="protein sequence ID" value="KAK0719411.1"/>
    <property type="molecule type" value="Genomic_DNA"/>
</dbReference>
<dbReference type="SUPFAM" id="SSF50044">
    <property type="entry name" value="SH3-domain"/>
    <property type="match status" value="1"/>
</dbReference>
<sequence length="184" mass="18735">MFSRSAAMAHVPAAADPAAADDEWQLVDLNGEGVPLIFDADVVMVDNRPGEPVEVPTTASEQPPTARTIPQSSRPATISRTAARAALGSCRARVLYNFTAIAENELSASAGEEVLVISKGAAAGWWLAKNAEGRLGWIPEQYVEEGGSEVRARSASSTASSSGGGGAANGDLEAGVSNLGGGPS</sequence>
<name>A0AA40AP55_9PEZI</name>
<accession>A0AA40AP55</accession>
<gene>
    <name evidence="5" type="ORF">B0H67DRAFT_573070</name>
</gene>
<dbReference type="Gene3D" id="2.30.30.40">
    <property type="entry name" value="SH3 Domains"/>
    <property type="match status" value="1"/>
</dbReference>
<dbReference type="InterPro" id="IPR036028">
    <property type="entry name" value="SH3-like_dom_sf"/>
</dbReference>
<keyword evidence="6" id="KW-1185">Reference proteome</keyword>
<dbReference type="SMART" id="SM00326">
    <property type="entry name" value="SH3"/>
    <property type="match status" value="1"/>
</dbReference>
<protein>
    <recommendedName>
        <fullName evidence="4">SH3 domain-containing protein</fullName>
    </recommendedName>
</protein>
<evidence type="ECO:0000313" key="6">
    <source>
        <dbReference type="Proteomes" id="UP001172102"/>
    </source>
</evidence>
<dbReference type="AlphaFoldDB" id="A0AA40AP55"/>
<evidence type="ECO:0000256" key="2">
    <source>
        <dbReference type="PROSITE-ProRule" id="PRU00192"/>
    </source>
</evidence>
<proteinExistence type="predicted"/>
<comment type="caution">
    <text evidence="5">The sequence shown here is derived from an EMBL/GenBank/DDBJ whole genome shotgun (WGS) entry which is preliminary data.</text>
</comment>